<dbReference type="EMBL" id="RQTE01000073">
    <property type="protein sequence ID" value="RZI03144.1"/>
    <property type="molecule type" value="Genomic_DNA"/>
</dbReference>
<keyword evidence="5" id="KW-1185">Reference proteome</keyword>
<dbReference type="SUPFAM" id="SSF55729">
    <property type="entry name" value="Acyl-CoA N-acyltransferases (Nat)"/>
    <property type="match status" value="1"/>
</dbReference>
<dbReference type="GO" id="GO:0016747">
    <property type="term" value="F:acyltransferase activity, transferring groups other than amino-acyl groups"/>
    <property type="evidence" value="ECO:0007669"/>
    <property type="project" value="InterPro"/>
</dbReference>
<dbReference type="PANTHER" id="PTHR43259">
    <property type="entry name" value="SPT10P"/>
    <property type="match status" value="1"/>
</dbReference>
<dbReference type="InterPro" id="IPR000182">
    <property type="entry name" value="GNAT_dom"/>
</dbReference>
<dbReference type="CDD" id="cd04301">
    <property type="entry name" value="NAT_SF"/>
    <property type="match status" value="1"/>
</dbReference>
<evidence type="ECO:0000259" key="1">
    <source>
        <dbReference type="PROSITE" id="PS51186"/>
    </source>
</evidence>
<dbReference type="OrthoDB" id="5319888at2"/>
<keyword evidence="3" id="KW-0808">Transferase</keyword>
<protein>
    <submittedName>
        <fullName evidence="3">GNAT family N-acetyltransferase</fullName>
    </submittedName>
</protein>
<accession>A0A143P9T7</accession>
<evidence type="ECO:0000313" key="5">
    <source>
        <dbReference type="Proteomes" id="UP000595942"/>
    </source>
</evidence>
<proteinExistence type="predicted"/>
<dbReference type="Proteomes" id="UP000595942">
    <property type="component" value="Chromosome"/>
</dbReference>
<dbReference type="PANTHER" id="PTHR43259:SF1">
    <property type="entry name" value="N-ACETYLTRANSFERASE DOMAIN-CONTAINING PROTEIN"/>
    <property type="match status" value="1"/>
</dbReference>
<dbReference type="GeneID" id="93727152"/>
<dbReference type="Pfam" id="PF00583">
    <property type="entry name" value="Acetyltransf_1"/>
    <property type="match status" value="1"/>
</dbReference>
<sequence>MIRQAKFEDQHEIAELSYIIWEDMELPIVKKFEKAQVISWLEQAITKVPYRTFYENVLVYEIDGDVAGIIVTYKGEDEMHLEKNWLKLDLPEKVRKIGTPLPLKESKDDELYIETVAVFPQYRGKGIATQLMHYIIEEHRDKKLSLSCDYENNGAYQLYQRLGFETEGTIDLYGHEYRHMIINKKNTEQ</sequence>
<evidence type="ECO:0000313" key="4">
    <source>
        <dbReference type="Proteomes" id="UP000293854"/>
    </source>
</evidence>
<dbReference type="PROSITE" id="PS51186">
    <property type="entry name" value="GNAT"/>
    <property type="match status" value="1"/>
</dbReference>
<dbReference type="AlphaFoldDB" id="A0A143P9T7"/>
<dbReference type="InterPro" id="IPR052829">
    <property type="entry name" value="N-acetyltransferase_domain"/>
</dbReference>
<dbReference type="KEGG" id="scv:A4G25_04685"/>
<evidence type="ECO:0000313" key="3">
    <source>
        <dbReference type="EMBL" id="RZI03144.1"/>
    </source>
</evidence>
<name>A0A143P9T7_9STAP</name>
<dbReference type="Gene3D" id="3.40.630.30">
    <property type="match status" value="1"/>
</dbReference>
<feature type="domain" description="N-acetyltransferase" evidence="1">
    <location>
        <begin position="1"/>
        <end position="188"/>
    </location>
</feature>
<dbReference type="InterPro" id="IPR016181">
    <property type="entry name" value="Acyl_CoA_acyltransferase"/>
</dbReference>
<evidence type="ECO:0000313" key="2">
    <source>
        <dbReference type="EMBL" id="QQS82920.1"/>
    </source>
</evidence>
<gene>
    <name evidence="3" type="ORF">EIG99_04250</name>
    <name evidence="2" type="ORF">I6J05_00970</name>
</gene>
<dbReference type="RefSeq" id="WP_047131723.1">
    <property type="nucleotide sequence ID" value="NZ_CP015114.1"/>
</dbReference>
<reference evidence="2 5" key="2">
    <citation type="submission" date="2021-01" db="EMBL/GenBank/DDBJ databases">
        <title>FDA dAtabase for Regulatory Grade micrObial Sequences (FDA-ARGOS): Supporting development and validation of Infectious Disease Dx tests.</title>
        <authorList>
            <person name="Sproer C."/>
            <person name="Gronow S."/>
            <person name="Severitt S."/>
            <person name="Schroder I."/>
            <person name="Tallon L."/>
            <person name="Sadzewicz L."/>
            <person name="Zhao X."/>
            <person name="Boylan J."/>
            <person name="Ott S."/>
            <person name="Bowen H."/>
            <person name="Vavikolanu K."/>
            <person name="Mehta A."/>
            <person name="Aluvathingal J."/>
            <person name="Nadendla S."/>
            <person name="Lowell S."/>
            <person name="Myers T."/>
            <person name="Yan Y."/>
            <person name="Sichtig H."/>
        </authorList>
    </citation>
    <scope>NUCLEOTIDE SEQUENCE [LARGE SCALE GENOMIC DNA]</scope>
    <source>
        <strain evidence="2 5">FDAARGOS_1148</strain>
    </source>
</reference>
<dbReference type="Proteomes" id="UP000293854">
    <property type="component" value="Unassembled WGS sequence"/>
</dbReference>
<dbReference type="EMBL" id="CP068073">
    <property type="protein sequence ID" value="QQS82920.1"/>
    <property type="molecule type" value="Genomic_DNA"/>
</dbReference>
<organism evidence="3 4">
    <name type="scientific">Staphylococcus condimenti</name>
    <dbReference type="NCBI Taxonomy" id="70255"/>
    <lineage>
        <taxon>Bacteria</taxon>
        <taxon>Bacillati</taxon>
        <taxon>Bacillota</taxon>
        <taxon>Bacilli</taxon>
        <taxon>Bacillales</taxon>
        <taxon>Staphylococcaceae</taxon>
        <taxon>Staphylococcus</taxon>
    </lineage>
</organism>
<reference evidence="3 4" key="1">
    <citation type="submission" date="2018-11" db="EMBL/GenBank/DDBJ databases">
        <title>Genomic profiling of Staphylococcus species from a Poultry farm system in KwaZulu-Natal, South Africa.</title>
        <authorList>
            <person name="Amoako D.G."/>
            <person name="Somboro A.M."/>
            <person name="Abia A.L.K."/>
            <person name="Bester L.A."/>
            <person name="Essack S.Y."/>
        </authorList>
    </citation>
    <scope>NUCLEOTIDE SEQUENCE [LARGE SCALE GENOMIC DNA]</scope>
    <source>
        <strain evidence="3 4">SA11</strain>
    </source>
</reference>